<name>A0ABX9W2U3_9GAMM</name>
<accession>A0ABX9W2U3</accession>
<keyword evidence="3" id="KW-1185">Reference proteome</keyword>
<feature type="transmembrane region" description="Helical" evidence="1">
    <location>
        <begin position="20"/>
        <end position="39"/>
    </location>
</feature>
<dbReference type="EMBL" id="RHGB01000013">
    <property type="protein sequence ID" value="RNL61411.1"/>
    <property type="molecule type" value="Genomic_DNA"/>
</dbReference>
<sequence>MEQFKKVDHEKEAKKYRTLALLFIGFYILIPILALMGAMKPESEALGIWFQRSGSVMVLFASIAEFFSVKMHGVFNPAHLTNEPLFNTKLKFSLQSFKLMAVSAVLIGLGTLIWGYGDIFVKSA</sequence>
<gene>
    <name evidence="2" type="ORF">D0911_12190</name>
</gene>
<keyword evidence="1" id="KW-0472">Membrane</keyword>
<feature type="transmembrane region" description="Helical" evidence="1">
    <location>
        <begin position="45"/>
        <end position="67"/>
    </location>
</feature>
<evidence type="ECO:0000313" key="2">
    <source>
        <dbReference type="EMBL" id="RNL61411.1"/>
    </source>
</evidence>
<proteinExistence type="predicted"/>
<comment type="caution">
    <text evidence="2">The sequence shown here is derived from an EMBL/GenBank/DDBJ whole genome shotgun (WGS) entry which is preliminary data.</text>
</comment>
<feature type="transmembrane region" description="Helical" evidence="1">
    <location>
        <begin position="99"/>
        <end position="117"/>
    </location>
</feature>
<reference evidence="2 3" key="1">
    <citation type="submission" date="2018-10" db="EMBL/GenBank/DDBJ databases">
        <title>Draft genome sequence of Zhongshania sp. DSW25-10.</title>
        <authorList>
            <person name="Oh J."/>
        </authorList>
    </citation>
    <scope>NUCLEOTIDE SEQUENCE [LARGE SCALE GENOMIC DNA]</scope>
    <source>
        <strain evidence="2 3">DSW25-10</strain>
    </source>
</reference>
<evidence type="ECO:0000256" key="1">
    <source>
        <dbReference type="SAM" id="Phobius"/>
    </source>
</evidence>
<evidence type="ECO:0000313" key="3">
    <source>
        <dbReference type="Proteomes" id="UP000274695"/>
    </source>
</evidence>
<keyword evidence="1" id="KW-0812">Transmembrane</keyword>
<protein>
    <submittedName>
        <fullName evidence="2">Uncharacterized protein</fullName>
    </submittedName>
</protein>
<dbReference type="RefSeq" id="WP_123182827.1">
    <property type="nucleotide sequence ID" value="NZ_RHGB01000013.1"/>
</dbReference>
<organism evidence="2 3">
    <name type="scientific">Zhongshania marina</name>
    <dbReference type="NCBI Taxonomy" id="2304603"/>
    <lineage>
        <taxon>Bacteria</taxon>
        <taxon>Pseudomonadati</taxon>
        <taxon>Pseudomonadota</taxon>
        <taxon>Gammaproteobacteria</taxon>
        <taxon>Cellvibrionales</taxon>
        <taxon>Spongiibacteraceae</taxon>
        <taxon>Zhongshania</taxon>
    </lineage>
</organism>
<dbReference type="Proteomes" id="UP000274695">
    <property type="component" value="Unassembled WGS sequence"/>
</dbReference>
<keyword evidence="1" id="KW-1133">Transmembrane helix</keyword>